<protein>
    <recommendedName>
        <fullName evidence="4">Lipoprotein</fullName>
    </recommendedName>
</protein>
<dbReference type="Proteomes" id="UP001225072">
    <property type="component" value="Unassembled WGS sequence"/>
</dbReference>
<evidence type="ECO:0000256" key="1">
    <source>
        <dbReference type="SAM" id="SignalP"/>
    </source>
</evidence>
<accession>A0ABU0TGM3</accession>
<reference evidence="2 3" key="1">
    <citation type="submission" date="2023-07" db="EMBL/GenBank/DDBJ databases">
        <title>Functional and genomic diversity of the sorghum phyllosphere microbiome.</title>
        <authorList>
            <person name="Shade A."/>
        </authorList>
    </citation>
    <scope>NUCLEOTIDE SEQUENCE [LARGE SCALE GENOMIC DNA]</scope>
    <source>
        <strain evidence="2 3">SORGH_AS_1064</strain>
    </source>
</reference>
<evidence type="ECO:0008006" key="4">
    <source>
        <dbReference type="Google" id="ProtNLM"/>
    </source>
</evidence>
<evidence type="ECO:0000313" key="3">
    <source>
        <dbReference type="Proteomes" id="UP001225072"/>
    </source>
</evidence>
<dbReference type="EMBL" id="JAUTAL010000001">
    <property type="protein sequence ID" value="MDQ1096210.1"/>
    <property type="molecule type" value="Genomic_DNA"/>
</dbReference>
<keyword evidence="1" id="KW-0732">Signal</keyword>
<dbReference type="PROSITE" id="PS51257">
    <property type="entry name" value="PROKAR_LIPOPROTEIN"/>
    <property type="match status" value="1"/>
</dbReference>
<name>A0ABU0TGM3_9FLAO</name>
<dbReference type="RefSeq" id="WP_307448234.1">
    <property type="nucleotide sequence ID" value="NZ_JAUTAL010000001.1"/>
</dbReference>
<organism evidence="2 3">
    <name type="scientific">Chryseobacterium camelliae</name>
    <dbReference type="NCBI Taxonomy" id="1265445"/>
    <lineage>
        <taxon>Bacteria</taxon>
        <taxon>Pseudomonadati</taxon>
        <taxon>Bacteroidota</taxon>
        <taxon>Flavobacteriia</taxon>
        <taxon>Flavobacteriales</taxon>
        <taxon>Weeksellaceae</taxon>
        <taxon>Chryseobacterium group</taxon>
        <taxon>Chryseobacterium</taxon>
    </lineage>
</organism>
<feature type="signal peptide" evidence="1">
    <location>
        <begin position="1"/>
        <end position="20"/>
    </location>
</feature>
<feature type="chain" id="PRO_5046747747" description="Lipoprotein" evidence="1">
    <location>
        <begin position="21"/>
        <end position="195"/>
    </location>
</feature>
<comment type="caution">
    <text evidence="2">The sequence shown here is derived from an EMBL/GenBank/DDBJ whole genome shotgun (WGS) entry which is preliminary data.</text>
</comment>
<evidence type="ECO:0000313" key="2">
    <source>
        <dbReference type="EMBL" id="MDQ1096210.1"/>
    </source>
</evidence>
<proteinExistence type="predicted"/>
<keyword evidence="3" id="KW-1185">Reference proteome</keyword>
<gene>
    <name evidence="2" type="ORF">QE404_001357</name>
</gene>
<sequence>MKKIIISLVLLSMLSCGGPATENKTTVDQAIDKSESISSVGRYSRDVNRVISIYNELVKKDPQLQALEKKVDAIKEETSAVTSKYIDIITQSETYYEDAHALAKSVTDSASRHVVEKQISFSSEQYDAKIKPVRDLISRIQNNAVKIHDQHTLFMISKTLPEIRKYQDAHILKPDSLISFIEKQNGLLSELKKMK</sequence>